<dbReference type="SUPFAM" id="SSF52317">
    <property type="entry name" value="Class I glutamine amidotransferase-like"/>
    <property type="match status" value="1"/>
</dbReference>
<name>A0A265NDR8_9BACI</name>
<feature type="compositionally biased region" description="Basic and acidic residues" evidence="1">
    <location>
        <begin position="954"/>
        <end position="986"/>
    </location>
</feature>
<evidence type="ECO:0000313" key="4">
    <source>
        <dbReference type="EMBL" id="OZU90182.1"/>
    </source>
</evidence>
<evidence type="ECO:0000313" key="5">
    <source>
        <dbReference type="Proteomes" id="UP000216498"/>
    </source>
</evidence>
<comment type="caution">
    <text evidence="4">The sequence shown here is derived from an EMBL/GenBank/DDBJ whole genome shotgun (WGS) entry which is preliminary data.</text>
</comment>
<evidence type="ECO:0000256" key="2">
    <source>
        <dbReference type="SAM" id="Phobius"/>
    </source>
</evidence>
<keyword evidence="2" id="KW-0812">Transmembrane</keyword>
<dbReference type="Pfam" id="PF00092">
    <property type="entry name" value="VWA"/>
    <property type="match status" value="1"/>
</dbReference>
<dbReference type="Gene3D" id="3.40.50.410">
    <property type="entry name" value="von Willebrand factor, type A domain"/>
    <property type="match status" value="1"/>
</dbReference>
<protein>
    <recommendedName>
        <fullName evidence="3">VWFA domain-containing protein</fullName>
    </recommendedName>
</protein>
<dbReference type="Gene3D" id="3.40.50.880">
    <property type="match status" value="2"/>
</dbReference>
<organism evidence="4 5">
    <name type="scientific">Virgibacillus indicus</name>
    <dbReference type="NCBI Taxonomy" id="2024554"/>
    <lineage>
        <taxon>Bacteria</taxon>
        <taxon>Bacillati</taxon>
        <taxon>Bacillota</taxon>
        <taxon>Bacilli</taxon>
        <taxon>Bacillales</taxon>
        <taxon>Bacillaceae</taxon>
        <taxon>Virgibacillus</taxon>
    </lineage>
</organism>
<keyword evidence="2" id="KW-0472">Membrane</keyword>
<dbReference type="OrthoDB" id="9781333at2"/>
<dbReference type="PANTHER" id="PTHR37947">
    <property type="entry name" value="BLL2462 PROTEIN"/>
    <property type="match status" value="1"/>
</dbReference>
<feature type="transmembrane region" description="Helical" evidence="2">
    <location>
        <begin position="867"/>
        <end position="885"/>
    </location>
</feature>
<dbReference type="Pfam" id="PF13519">
    <property type="entry name" value="VWA_2"/>
    <property type="match status" value="1"/>
</dbReference>
<dbReference type="SUPFAM" id="SSF53300">
    <property type="entry name" value="vWA-like"/>
    <property type="match status" value="2"/>
</dbReference>
<feature type="transmembrane region" description="Helical" evidence="2">
    <location>
        <begin position="61"/>
        <end position="78"/>
    </location>
</feature>
<dbReference type="SMART" id="SM00327">
    <property type="entry name" value="VWA"/>
    <property type="match status" value="2"/>
</dbReference>
<reference evidence="4 5" key="1">
    <citation type="submission" date="2017-08" db="EMBL/GenBank/DDBJ databases">
        <title>Virgibacillus indicus sp. nov. and Virgibacillus profoundi sp. nov, two moderately halophilic bacteria isolated from marine sediment by using the Microfluidic Streak Plate.</title>
        <authorList>
            <person name="Xu B."/>
            <person name="Hu B."/>
            <person name="Wang J."/>
            <person name="Zhu Y."/>
            <person name="Huang L."/>
            <person name="Du W."/>
            <person name="Huang Y."/>
        </authorList>
    </citation>
    <scope>NUCLEOTIDE SEQUENCE [LARGE SCALE GENOMIC DNA]</scope>
    <source>
        <strain evidence="4 5">IO3-P2-C2</strain>
    </source>
</reference>
<feature type="compositionally biased region" description="Basic and acidic residues" evidence="1">
    <location>
        <begin position="933"/>
        <end position="946"/>
    </location>
</feature>
<dbReference type="AlphaFoldDB" id="A0A265NDR8"/>
<evidence type="ECO:0000256" key="1">
    <source>
        <dbReference type="SAM" id="MobiDB-lite"/>
    </source>
</evidence>
<dbReference type="EMBL" id="NPMS01000001">
    <property type="protein sequence ID" value="OZU90182.1"/>
    <property type="molecule type" value="Genomic_DNA"/>
</dbReference>
<keyword evidence="2" id="KW-1133">Transmembrane helix</keyword>
<evidence type="ECO:0000259" key="3">
    <source>
        <dbReference type="PROSITE" id="PS50234"/>
    </source>
</evidence>
<dbReference type="PROSITE" id="PS50234">
    <property type="entry name" value="VWFA"/>
    <property type="match status" value="1"/>
</dbReference>
<gene>
    <name evidence="4" type="ORF">CIL03_03295</name>
</gene>
<feature type="transmembrane region" description="Helical" evidence="2">
    <location>
        <begin position="90"/>
        <end position="109"/>
    </location>
</feature>
<accession>A0A265NDR8</accession>
<dbReference type="InterPro" id="IPR002035">
    <property type="entry name" value="VWF_A"/>
</dbReference>
<dbReference type="CDD" id="cd00198">
    <property type="entry name" value="vWFA"/>
    <property type="match status" value="1"/>
</dbReference>
<feature type="region of interest" description="Disordered" evidence="1">
    <location>
        <begin position="910"/>
        <end position="986"/>
    </location>
</feature>
<dbReference type="PANTHER" id="PTHR37947:SF2">
    <property type="entry name" value="VON WILLEBRAND FACTOR TYPE A"/>
    <property type="match status" value="1"/>
</dbReference>
<dbReference type="Proteomes" id="UP000216498">
    <property type="component" value="Unassembled WGS sequence"/>
</dbReference>
<dbReference type="InterPro" id="IPR036465">
    <property type="entry name" value="vWFA_dom_sf"/>
</dbReference>
<keyword evidence="5" id="KW-1185">Reference proteome</keyword>
<feature type="domain" description="VWFA" evidence="3">
    <location>
        <begin position="461"/>
        <end position="626"/>
    </location>
</feature>
<proteinExistence type="predicted"/>
<dbReference type="InterPro" id="IPR029062">
    <property type="entry name" value="Class_I_gatase-like"/>
</dbReference>
<sequence>MKRKKIFQQAKVLRLILIMIRLVELKQKIQMRFGNSLLLPPYYFYCWNGRYTAVGLQVEQPLFLLLLIPAFIVLYIYWKNTNVTNLIEKNIIVSIRFFIFLSIILALSIPNILHPVKGITTVFVIDHSESVKNQEGAMFAAIEEAIDDMNPEDSYAIVSAAENAQIIQSLSNREQGINSNLNLENKSYTDLEEGLQLASSLLSDDKKGRIVLLSDGNENTGDASQQAKLLRDQQITIDVLPFYPSSPKDVAIKSFQSPQSLYQGENANLSVSLASTMDTVGRLRITKNNEMVIDEEVQIKEGENSYTFTDFIESSGIHNYKAEIISGDDGVSQNNQSFAVSDAKGSPEILLVEDEAETENIYSALNASELKVSRTKPELLPTSLAGFLEYESIVFNNISATDVTQEQMEIIESAVKDFGKGFVMTGGNKSYGLGGYFKTPIERLLPVEMEIKGKKELPSLGMIIVLDRSGSMSGYKLDLAKEAAARSIELLREKDTLGFIAFDDQPWIIIETGTLDNKEEAAEQIRSITEGGGTEIFTPLQQAYNELEPLKLQRKHIILLTDGQSASNGDYTELISTGLDNNVTLSTVAIGSDADHFLLEQLAADGTGRFYEVQDASTIPSILSRETVLTTRTYIEDNPFYPMYTQGNNWSSLFENGVPQMNAYVATDPKSRAETILLSEKKDPVLSRWKYGLGNSVAWTSDVSGEWAGEWPAWSNWPSLWNEIVTWSFPTYQSDLYDVAQTIDGKSVKLDVTSSNQDMLPIEATLVNEKGEQIEADYRMISPGEHEVSFTAEPGIYYLQLSKIDGENITGTFQTGVVVPYSKEFTIQDQNDTLLNNITEIGNGKVLTDPGESFRPIDIKKSEKQPISMQLLLLAFLVFFIEIAIRRFGLTSAIERIRFLTSWKTDNQSNKKKEISQKYNKLKKASSQATDLSRGKIIEEQRDSPKKISRQPKIKAEQKKDEEQQHNDSSERLKRLLDAKNRRDRQ</sequence>